<dbReference type="OrthoDB" id="9985428at2759"/>
<name>A0A9P6CYN0_9AGAR</name>
<dbReference type="PANTHER" id="PTHR35596">
    <property type="entry name" value="DUF2263 DOMAIN-CONTAINING PROTEIN"/>
    <property type="match status" value="1"/>
</dbReference>
<dbReference type="InterPro" id="IPR012664">
    <property type="entry name" value="CHP02452"/>
</dbReference>
<dbReference type="SUPFAM" id="SSF52949">
    <property type="entry name" value="Macro domain-like"/>
    <property type="match status" value="1"/>
</dbReference>
<feature type="region of interest" description="Disordered" evidence="1">
    <location>
        <begin position="1"/>
        <end position="97"/>
    </location>
</feature>
<evidence type="ECO:0000313" key="4">
    <source>
        <dbReference type="Proteomes" id="UP000807469"/>
    </source>
</evidence>
<dbReference type="NCBIfam" id="TIGR02452">
    <property type="entry name" value="TIGR02452 family protein"/>
    <property type="match status" value="1"/>
</dbReference>
<evidence type="ECO:0000313" key="3">
    <source>
        <dbReference type="EMBL" id="KAF9477474.1"/>
    </source>
</evidence>
<comment type="caution">
    <text evidence="3">The sequence shown here is derived from an EMBL/GenBank/DDBJ whole genome shotgun (WGS) entry which is preliminary data.</text>
</comment>
<proteinExistence type="predicted"/>
<dbReference type="EMBL" id="MU155260">
    <property type="protein sequence ID" value="KAF9477474.1"/>
    <property type="molecule type" value="Genomic_DNA"/>
</dbReference>
<organism evidence="3 4">
    <name type="scientific">Pholiota conissans</name>
    <dbReference type="NCBI Taxonomy" id="109636"/>
    <lineage>
        <taxon>Eukaryota</taxon>
        <taxon>Fungi</taxon>
        <taxon>Dikarya</taxon>
        <taxon>Basidiomycota</taxon>
        <taxon>Agaricomycotina</taxon>
        <taxon>Agaricomycetes</taxon>
        <taxon>Agaricomycetidae</taxon>
        <taxon>Agaricales</taxon>
        <taxon>Agaricineae</taxon>
        <taxon>Strophariaceae</taxon>
        <taxon>Pholiota</taxon>
    </lineage>
</organism>
<feature type="region of interest" description="Disordered" evidence="1">
    <location>
        <begin position="459"/>
        <end position="491"/>
    </location>
</feature>
<dbReference type="AlphaFoldDB" id="A0A9P6CYN0"/>
<protein>
    <recommendedName>
        <fullName evidence="2">Microbial-type PARG catalytic domain-containing protein</fullName>
    </recommendedName>
</protein>
<evidence type="ECO:0000259" key="2">
    <source>
        <dbReference type="Pfam" id="PF10021"/>
    </source>
</evidence>
<feature type="domain" description="Microbial-type PARG catalytic" evidence="2">
    <location>
        <begin position="102"/>
        <end position="174"/>
    </location>
</feature>
<feature type="compositionally biased region" description="Acidic residues" evidence="1">
    <location>
        <begin position="523"/>
        <end position="536"/>
    </location>
</feature>
<evidence type="ECO:0000256" key="1">
    <source>
        <dbReference type="SAM" id="MobiDB-lite"/>
    </source>
</evidence>
<reference evidence="3" key="1">
    <citation type="submission" date="2020-11" db="EMBL/GenBank/DDBJ databases">
        <authorList>
            <consortium name="DOE Joint Genome Institute"/>
            <person name="Ahrendt S."/>
            <person name="Riley R."/>
            <person name="Andreopoulos W."/>
            <person name="Labutti K."/>
            <person name="Pangilinan J."/>
            <person name="Ruiz-Duenas F.J."/>
            <person name="Barrasa J.M."/>
            <person name="Sanchez-Garcia M."/>
            <person name="Camarero S."/>
            <person name="Miyauchi S."/>
            <person name="Serrano A."/>
            <person name="Linde D."/>
            <person name="Babiker R."/>
            <person name="Drula E."/>
            <person name="Ayuso-Fernandez I."/>
            <person name="Pacheco R."/>
            <person name="Padilla G."/>
            <person name="Ferreira P."/>
            <person name="Barriuso J."/>
            <person name="Kellner H."/>
            <person name="Castanera R."/>
            <person name="Alfaro M."/>
            <person name="Ramirez L."/>
            <person name="Pisabarro A.G."/>
            <person name="Kuo A."/>
            <person name="Tritt A."/>
            <person name="Lipzen A."/>
            <person name="He G."/>
            <person name="Yan M."/>
            <person name="Ng V."/>
            <person name="Cullen D."/>
            <person name="Martin F."/>
            <person name="Rosso M.-N."/>
            <person name="Henrissat B."/>
            <person name="Hibbett D."/>
            <person name="Martinez A.T."/>
            <person name="Grigoriev I.V."/>
        </authorList>
    </citation>
    <scope>NUCLEOTIDE SEQUENCE</scope>
    <source>
        <strain evidence="3">CIRM-BRFM 674</strain>
    </source>
</reference>
<keyword evidence="4" id="KW-1185">Reference proteome</keyword>
<feature type="domain" description="Microbial-type PARG catalytic" evidence="2">
    <location>
        <begin position="230"/>
        <end position="314"/>
    </location>
</feature>
<dbReference type="InterPro" id="IPR019261">
    <property type="entry name" value="PARG_cat_microbial"/>
</dbReference>
<dbReference type="InterPro" id="IPR043472">
    <property type="entry name" value="Macro_dom-like"/>
</dbReference>
<feature type="compositionally biased region" description="Polar residues" evidence="1">
    <location>
        <begin position="52"/>
        <end position="74"/>
    </location>
</feature>
<feature type="compositionally biased region" description="Pro residues" evidence="1">
    <location>
        <begin position="1"/>
        <end position="20"/>
    </location>
</feature>
<dbReference type="Proteomes" id="UP000807469">
    <property type="component" value="Unassembled WGS sequence"/>
</dbReference>
<feature type="compositionally biased region" description="Low complexity" evidence="1">
    <location>
        <begin position="21"/>
        <end position="38"/>
    </location>
</feature>
<accession>A0A9P6CYN0</accession>
<dbReference type="PANTHER" id="PTHR35596:SF1">
    <property type="entry name" value="MICROBIAL-TYPE PARG CATALYTIC DOMAIN-CONTAINING PROTEIN"/>
    <property type="match status" value="1"/>
</dbReference>
<dbReference type="Pfam" id="PF10021">
    <property type="entry name" value="PARG_cat_microb"/>
    <property type="match status" value="2"/>
</dbReference>
<gene>
    <name evidence="3" type="ORF">BDN70DRAFT_881180</name>
</gene>
<dbReference type="Gene3D" id="3.40.220.10">
    <property type="entry name" value="Leucine Aminopeptidase, subunit E, domain 1"/>
    <property type="match status" value="1"/>
</dbReference>
<feature type="region of interest" description="Disordered" evidence="1">
    <location>
        <begin position="506"/>
        <end position="536"/>
    </location>
</feature>
<sequence length="536" mass="57585">MASDLPPPYSPPYPTQPHLPSPSGYRSPLTPTSPGTPSHRPTQPVPRFFQPRSPSISSRTNSGSGYASPISRTNSGAGAGPAGGSAASQRDDTARAARRRIAKETLATMKEGIYSAGGVSFNLRRRIREMKDDVRYYAPQERIPLPRATQKETHIEVVYSTTLDMARRLEKKFRREAAARAARGGETVILSPGASGDDDRWDWGIEKEKEKLGGSSSAVDRRTRGPQLDLPRIGILSSASPFEPAGNFLAGDDGQELSIARASTLSAALQTRTALPFYQIAIAENGKGNTRASAESAYHTHATVYAPGVSVIRDEQGAWTPPMAVDVITCTAVHAGDARSASSIDPAAVEAQIERITTERLKRVLTVFAAHSVGTLVLPAFGAGTFKNDVAAVARIYAALLLDPNAPFSGVFDRVYFSIMPADQYHSFKTAFLGAVPGSRRERGGAADMHRIQRGLSASSDVHGIASTRSARATTGSTQPRPPGQFDDGASVRDLSLENLRIVDDQDRRTSVMSRRHNQSMNDADDSQDGAELEYV</sequence>
<feature type="compositionally biased region" description="Low complexity" evidence="1">
    <location>
        <begin position="466"/>
        <end position="478"/>
    </location>
</feature>